<name>A0ABT1GZR4_9NOCA</name>
<reference evidence="2 3" key="1">
    <citation type="submission" date="2022-06" db="EMBL/GenBank/DDBJ databases">
        <title>Genomic Encyclopedia of Archaeal and Bacterial Type Strains, Phase II (KMG-II): from individual species to whole genera.</title>
        <authorList>
            <person name="Goeker M."/>
        </authorList>
    </citation>
    <scope>NUCLEOTIDE SEQUENCE [LARGE SCALE GENOMIC DNA]</scope>
    <source>
        <strain evidence="2 3">DSM 45037</strain>
    </source>
</reference>
<evidence type="ECO:0000313" key="3">
    <source>
        <dbReference type="Proteomes" id="UP001205740"/>
    </source>
</evidence>
<dbReference type="EMBL" id="JAMTCG010000002">
    <property type="protein sequence ID" value="MCP2159753.1"/>
    <property type="molecule type" value="Genomic_DNA"/>
</dbReference>
<dbReference type="RefSeq" id="WP_253653363.1">
    <property type="nucleotide sequence ID" value="NZ_BAAAOE010000001.1"/>
</dbReference>
<accession>A0ABT1GZR4</accession>
<proteinExistence type="inferred from homology"/>
<keyword evidence="3" id="KW-1185">Reference proteome</keyword>
<protein>
    <submittedName>
        <fullName evidence="2">Enamine deaminase RidA, house cleaning of reactive enamine intermediates, YjgF/YER057c/UK114 family</fullName>
    </submittedName>
</protein>
<dbReference type="PANTHER" id="PTHR11803:SF58">
    <property type="entry name" value="PROTEIN HMF1-RELATED"/>
    <property type="match status" value="1"/>
</dbReference>
<dbReference type="Proteomes" id="UP001205740">
    <property type="component" value="Unassembled WGS sequence"/>
</dbReference>
<dbReference type="InterPro" id="IPR035959">
    <property type="entry name" value="RutC-like_sf"/>
</dbReference>
<dbReference type="SUPFAM" id="SSF55298">
    <property type="entry name" value="YjgF-like"/>
    <property type="match status" value="1"/>
</dbReference>
<dbReference type="Pfam" id="PF01042">
    <property type="entry name" value="Ribonuc_L-PSP"/>
    <property type="match status" value="1"/>
</dbReference>
<dbReference type="CDD" id="cd00448">
    <property type="entry name" value="YjgF_YER057c_UK114_family"/>
    <property type="match status" value="1"/>
</dbReference>
<organism evidence="2 3">
    <name type="scientific">Williamsia serinedens</name>
    <dbReference type="NCBI Taxonomy" id="391736"/>
    <lineage>
        <taxon>Bacteria</taxon>
        <taxon>Bacillati</taxon>
        <taxon>Actinomycetota</taxon>
        <taxon>Actinomycetes</taxon>
        <taxon>Mycobacteriales</taxon>
        <taxon>Nocardiaceae</taxon>
        <taxon>Williamsia</taxon>
    </lineage>
</organism>
<comment type="similarity">
    <text evidence="1">Belongs to the RutC family.</text>
</comment>
<gene>
    <name evidence="2" type="ORF">LX12_000932</name>
</gene>
<dbReference type="InterPro" id="IPR006175">
    <property type="entry name" value="YjgF/YER057c/UK114"/>
</dbReference>
<evidence type="ECO:0000256" key="1">
    <source>
        <dbReference type="ARBA" id="ARBA00010552"/>
    </source>
</evidence>
<dbReference type="Gene3D" id="3.30.1330.40">
    <property type="entry name" value="RutC-like"/>
    <property type="match status" value="1"/>
</dbReference>
<evidence type="ECO:0000313" key="2">
    <source>
        <dbReference type="EMBL" id="MCP2159753.1"/>
    </source>
</evidence>
<comment type="caution">
    <text evidence="2">The sequence shown here is derived from an EMBL/GenBank/DDBJ whole genome shotgun (WGS) entry which is preliminary data.</text>
</comment>
<sequence length="131" mass="13633">MTVEHINPATLAKPSGFAHATKANGIVHLAGQTAMTADGAIVPGGIVEQFRQAFTNLLTALEAAGGTPSDLLSVTIYLTDIPDYQANGREIGRIWRELAGTDYPAMAGIGITELWQKEAMIEIAGVAAVGA</sequence>
<dbReference type="PANTHER" id="PTHR11803">
    <property type="entry name" value="2-IMINOBUTANOATE/2-IMINOPROPANOATE DEAMINASE RIDA"/>
    <property type="match status" value="1"/>
</dbReference>